<evidence type="ECO:0000313" key="1">
    <source>
        <dbReference type="EMBL" id="KAG8237616.1"/>
    </source>
</evidence>
<gene>
    <name evidence="1" type="ORF">J437_LFUL011426</name>
</gene>
<keyword evidence="2" id="KW-1185">Reference proteome</keyword>
<dbReference type="EMBL" id="KZ309192">
    <property type="protein sequence ID" value="KAG8237616.1"/>
    <property type="molecule type" value="Genomic_DNA"/>
</dbReference>
<sequence length="98" mass="11268">MAGVDLFDQLMANYSIAWKSRRCRMKLFYCYMNAAIPMSHLEFRSRLASNLIGKYTSRKQVGPQLAVYGKTRKCTTRSPIAFGSSMLESTCRQRERSV</sequence>
<proteinExistence type="predicted"/>
<reference evidence="1" key="1">
    <citation type="submission" date="2013-04" db="EMBL/GenBank/DDBJ databases">
        <authorList>
            <person name="Qu J."/>
            <person name="Murali S.C."/>
            <person name="Bandaranaike D."/>
            <person name="Bellair M."/>
            <person name="Blankenburg K."/>
            <person name="Chao H."/>
            <person name="Dinh H."/>
            <person name="Doddapaneni H."/>
            <person name="Downs B."/>
            <person name="Dugan-Rocha S."/>
            <person name="Elkadiri S."/>
            <person name="Gnanaolivu R.D."/>
            <person name="Hernandez B."/>
            <person name="Javaid M."/>
            <person name="Jayaseelan J.C."/>
            <person name="Lee S."/>
            <person name="Li M."/>
            <person name="Ming W."/>
            <person name="Munidasa M."/>
            <person name="Muniz J."/>
            <person name="Nguyen L."/>
            <person name="Ongeri F."/>
            <person name="Osuji N."/>
            <person name="Pu L.-L."/>
            <person name="Puazo M."/>
            <person name="Qu C."/>
            <person name="Quiroz J."/>
            <person name="Raj R."/>
            <person name="Weissenberger G."/>
            <person name="Xin Y."/>
            <person name="Zou X."/>
            <person name="Han Y."/>
            <person name="Richards S."/>
            <person name="Worley K."/>
            <person name="Muzny D."/>
            <person name="Gibbs R."/>
        </authorList>
    </citation>
    <scope>NUCLEOTIDE SEQUENCE</scope>
    <source>
        <strain evidence="1">Sampled in the wild</strain>
    </source>
</reference>
<evidence type="ECO:0000313" key="2">
    <source>
        <dbReference type="Proteomes" id="UP000792457"/>
    </source>
</evidence>
<dbReference type="AlphaFoldDB" id="A0A8K0KLP1"/>
<comment type="caution">
    <text evidence="1">The sequence shown here is derived from an EMBL/GenBank/DDBJ whole genome shotgun (WGS) entry which is preliminary data.</text>
</comment>
<protein>
    <submittedName>
        <fullName evidence="1">Uncharacterized protein</fullName>
    </submittedName>
</protein>
<organism evidence="1 2">
    <name type="scientific">Ladona fulva</name>
    <name type="common">Scarce chaser dragonfly</name>
    <name type="synonym">Libellula fulva</name>
    <dbReference type="NCBI Taxonomy" id="123851"/>
    <lineage>
        <taxon>Eukaryota</taxon>
        <taxon>Metazoa</taxon>
        <taxon>Ecdysozoa</taxon>
        <taxon>Arthropoda</taxon>
        <taxon>Hexapoda</taxon>
        <taxon>Insecta</taxon>
        <taxon>Pterygota</taxon>
        <taxon>Palaeoptera</taxon>
        <taxon>Odonata</taxon>
        <taxon>Epiprocta</taxon>
        <taxon>Anisoptera</taxon>
        <taxon>Libelluloidea</taxon>
        <taxon>Libellulidae</taxon>
        <taxon>Ladona</taxon>
    </lineage>
</organism>
<name>A0A8K0KLP1_LADFU</name>
<reference evidence="1" key="2">
    <citation type="submission" date="2017-10" db="EMBL/GenBank/DDBJ databases">
        <title>Ladona fulva Genome sequencing and assembly.</title>
        <authorList>
            <person name="Murali S."/>
            <person name="Richards S."/>
            <person name="Bandaranaike D."/>
            <person name="Bellair M."/>
            <person name="Blankenburg K."/>
            <person name="Chao H."/>
            <person name="Dinh H."/>
            <person name="Doddapaneni H."/>
            <person name="Dugan-Rocha S."/>
            <person name="Elkadiri S."/>
            <person name="Gnanaolivu R."/>
            <person name="Hernandez B."/>
            <person name="Skinner E."/>
            <person name="Javaid M."/>
            <person name="Lee S."/>
            <person name="Li M."/>
            <person name="Ming W."/>
            <person name="Munidasa M."/>
            <person name="Muniz J."/>
            <person name="Nguyen L."/>
            <person name="Hughes D."/>
            <person name="Osuji N."/>
            <person name="Pu L.-L."/>
            <person name="Puazo M."/>
            <person name="Qu C."/>
            <person name="Quiroz J."/>
            <person name="Raj R."/>
            <person name="Weissenberger G."/>
            <person name="Xin Y."/>
            <person name="Zou X."/>
            <person name="Han Y."/>
            <person name="Worley K."/>
            <person name="Muzny D."/>
            <person name="Gibbs R."/>
        </authorList>
    </citation>
    <scope>NUCLEOTIDE SEQUENCE</scope>
    <source>
        <strain evidence="1">Sampled in the wild</strain>
    </source>
</reference>
<dbReference type="Proteomes" id="UP000792457">
    <property type="component" value="Unassembled WGS sequence"/>
</dbReference>
<accession>A0A8K0KLP1</accession>
<feature type="non-terminal residue" evidence="1">
    <location>
        <position position="1"/>
    </location>
</feature>